<dbReference type="FunFam" id="3.40.309.10:FF:000012">
    <property type="entry name" value="Betaine aldehyde dehydrogenase"/>
    <property type="match status" value="1"/>
</dbReference>
<dbReference type="SUPFAM" id="SSF53720">
    <property type="entry name" value="ALDH-like"/>
    <property type="match status" value="1"/>
</dbReference>
<dbReference type="Pfam" id="PF00171">
    <property type="entry name" value="Aldedh"/>
    <property type="match status" value="1"/>
</dbReference>
<dbReference type="OrthoDB" id="310895at2759"/>
<dbReference type="PROSITE" id="PS00687">
    <property type="entry name" value="ALDEHYDE_DEHYDR_GLU"/>
    <property type="match status" value="1"/>
</dbReference>
<sequence>MGIRCFGYRDIQAVSIRDETSAVVLKAQRRKGIIEKQAPKINGLSHKVEKPEQFHQQDNVENVCLGIAYPPKELALGYFLFVFSQAGLFQYLSLHISALAKDEDIVRALYAPALASMAIEHRSGDLMQTARFHYSKSLAQINSDLNDPQLVVLDKTLLRVLLLSSFEALVFEGRRSPQEWALHVQGSSRLLMLRGTKQFETEVGRQLFHHASVNVLTDCVMQEVAVPDDFLRLQEYAMSGASGLDNNRIHIISFLSRFANLRANTHGMLATEAVREALDLDANGAEMLDKLYKCAPFEIINVTTDDYKKIESNLKICTYKDVMHKYQSQQVARIYNSLRLIRLITKEWIFCAFDHSLHGVTLDQPDENDPLYNDWEQMPIRAALQASDIIDDMLASVPYSIELLESPFSPAARSLVWPLATAAGSAVCPLPARLYIIDRLKAVATKFSQDQAMHAAKMLEERVPLEDWCADRHLTCNYGKTKAKKTRRSFSQHPSQGSSAELPGLDNSDYTSFAPGMTLDYDILGDLSIDLPLQDLLSAPTNAENTNNGTTAVVGDDQDFPIDPQMVNSTTVQEHHAMSRRGSFATDVSTPVDEECLAAYRAMAPFCHNVQSWHSYDPKKPLHYLVKRFKGFIIDIAAHNKTPFLHQYLYRDHAPSCILLCFMTATFYANRNKNNMPMVMQALHERALDIIETEVGRAEVTPMQSLARTQALFVYQIMRLLDGDIILRSRSEKDSILLSNWLDDLCKVRDNLEGVTEPTVFTKTTAPEWHEWIFAESVRRTIVLGYTFITIYQVMNNMSAANDPGAWAHIHRWTLSHHLWEAASASDFERMWKDKPRFVISNYCLASFLENGRGEDVDDFAEILLSAYLGVDETADLVSFANMTTFETQLFINNEYVDAKSDKRLTVCDPANGALISSDVHIAGQQDVNDAVEAAEAAFTSGPWRKFTAVQRSECMFKLADLVEAKAKELAELETVAMGQPISLALRVTDMLISLFRYYAGWTDKIRGEQLPADDGVYKIVSQHPFGVVAGISAWNGSAVQFGLKTAPAVAAGNTVVYKMSEKSPLGMLQLGHLIKSAGFPPGVINLLNGAGETGSLLASHMKIRMISFTGSAFTGRKIQEMALKSNLKKVTLELGGKSPVLVFNDANIEKAVEFCTTMFLFNSAQVCAVGSRVYVQRDVATSFLEALKARYAKVTSSLGANTKDVSTFMGPVADKIQFDRVMTFIESGKEEAELATGGHRVGHEGYFIAPTIFTDPQLDARILREEIFGPVLTVSTFDTEEEALLMANDTEYGLAGYIWTESLSRALRLSHELEAGSIGVNGAMWAIPIATFGGFKQSGNGLESGYQGIMEYLQVKTTAITIE</sequence>
<dbReference type="GO" id="GO:0004029">
    <property type="term" value="F:aldehyde dehydrogenase (NAD+) activity"/>
    <property type="evidence" value="ECO:0007669"/>
    <property type="project" value="UniProtKB-EC"/>
</dbReference>
<reference evidence="9" key="1">
    <citation type="journal article" date="2020" name="BMC Genomics">
        <title>Correction to: Identification and distribution of gene clusters required for synthesis of sphingolipid metabolism inhibitors in diverse species of the filamentous fungus Fusarium.</title>
        <authorList>
            <person name="Kim H.S."/>
            <person name="Lohmar J.M."/>
            <person name="Busman M."/>
            <person name="Brown D.W."/>
            <person name="Naumann T.A."/>
            <person name="Divon H.H."/>
            <person name="Lysoe E."/>
            <person name="Uhlig S."/>
            <person name="Proctor R.H."/>
        </authorList>
    </citation>
    <scope>NUCLEOTIDE SEQUENCE</scope>
    <source>
        <strain evidence="9">NRRL 20472</strain>
    </source>
</reference>
<proteinExistence type="inferred from homology"/>
<feature type="active site" evidence="5">
    <location>
        <position position="1134"/>
    </location>
</feature>
<dbReference type="PANTHER" id="PTHR11699">
    <property type="entry name" value="ALDEHYDE DEHYDROGENASE-RELATED"/>
    <property type="match status" value="1"/>
</dbReference>
<dbReference type="EMBL" id="JABEXW010000624">
    <property type="protein sequence ID" value="KAF4960807.1"/>
    <property type="molecule type" value="Genomic_DNA"/>
</dbReference>
<keyword evidence="10" id="KW-1185">Reference proteome</keyword>
<dbReference type="InterPro" id="IPR016161">
    <property type="entry name" value="Ald_DH/histidinol_DH"/>
</dbReference>
<dbReference type="Gene3D" id="3.40.309.10">
    <property type="entry name" value="Aldehyde Dehydrogenase, Chain A, domain 2"/>
    <property type="match status" value="1"/>
</dbReference>
<feature type="domain" description="Aldehyde dehydrogenase" evidence="8">
    <location>
        <begin position="896"/>
        <end position="1358"/>
    </location>
</feature>
<evidence type="ECO:0000256" key="6">
    <source>
        <dbReference type="RuleBase" id="RU003345"/>
    </source>
</evidence>
<gene>
    <name evidence="9" type="ORF">FSARC_10359</name>
</gene>
<evidence type="ECO:0000256" key="2">
    <source>
        <dbReference type="ARBA" id="ARBA00023002"/>
    </source>
</evidence>
<comment type="catalytic activity">
    <reaction evidence="4">
        <text>an aldehyde + NAD(+) + H2O = a carboxylate + NADH + 2 H(+)</text>
        <dbReference type="Rhea" id="RHEA:16185"/>
        <dbReference type="ChEBI" id="CHEBI:15377"/>
        <dbReference type="ChEBI" id="CHEBI:15378"/>
        <dbReference type="ChEBI" id="CHEBI:17478"/>
        <dbReference type="ChEBI" id="CHEBI:29067"/>
        <dbReference type="ChEBI" id="CHEBI:57540"/>
        <dbReference type="ChEBI" id="CHEBI:57945"/>
        <dbReference type="EC" id="1.2.1.3"/>
    </reaction>
</comment>
<evidence type="ECO:0000256" key="3">
    <source>
        <dbReference type="ARBA" id="ARBA00024226"/>
    </source>
</evidence>
<name>A0A8H4TN42_9HYPO</name>
<dbReference type="InterPro" id="IPR015590">
    <property type="entry name" value="Aldehyde_DH_dom"/>
</dbReference>
<protein>
    <recommendedName>
        <fullName evidence="3">aldehyde dehydrogenase (NAD(+))</fullName>
        <ecNumber evidence="3">1.2.1.3</ecNumber>
    </recommendedName>
</protein>
<keyword evidence="2 6" id="KW-0560">Oxidoreductase</keyword>
<evidence type="ECO:0000259" key="8">
    <source>
        <dbReference type="Pfam" id="PF00171"/>
    </source>
</evidence>
<dbReference type="EC" id="1.2.1.3" evidence="3"/>
<evidence type="ECO:0000256" key="5">
    <source>
        <dbReference type="PROSITE-ProRule" id="PRU10007"/>
    </source>
</evidence>
<reference evidence="9" key="2">
    <citation type="submission" date="2020-05" db="EMBL/GenBank/DDBJ databases">
        <authorList>
            <person name="Kim H.-S."/>
            <person name="Proctor R.H."/>
            <person name="Brown D.W."/>
        </authorList>
    </citation>
    <scope>NUCLEOTIDE SEQUENCE</scope>
    <source>
        <strain evidence="9">NRRL 20472</strain>
    </source>
</reference>
<organism evidence="9 10">
    <name type="scientific">Fusarium sarcochroum</name>
    <dbReference type="NCBI Taxonomy" id="1208366"/>
    <lineage>
        <taxon>Eukaryota</taxon>
        <taxon>Fungi</taxon>
        <taxon>Dikarya</taxon>
        <taxon>Ascomycota</taxon>
        <taxon>Pezizomycotina</taxon>
        <taxon>Sordariomycetes</taxon>
        <taxon>Hypocreomycetidae</taxon>
        <taxon>Hypocreales</taxon>
        <taxon>Nectriaceae</taxon>
        <taxon>Fusarium</taxon>
        <taxon>Fusarium lateritium species complex</taxon>
    </lineage>
</organism>
<dbReference type="Gene3D" id="3.40.605.10">
    <property type="entry name" value="Aldehyde Dehydrogenase, Chain A, domain 1"/>
    <property type="match status" value="1"/>
</dbReference>
<dbReference type="Proteomes" id="UP000622797">
    <property type="component" value="Unassembled WGS sequence"/>
</dbReference>
<comment type="similarity">
    <text evidence="1 6">Belongs to the aldehyde dehydrogenase family.</text>
</comment>
<accession>A0A8H4TN42</accession>
<dbReference type="InterPro" id="IPR029510">
    <property type="entry name" value="Ald_DH_CS_GLU"/>
</dbReference>
<evidence type="ECO:0000256" key="7">
    <source>
        <dbReference type="SAM" id="MobiDB-lite"/>
    </source>
</evidence>
<evidence type="ECO:0000313" key="10">
    <source>
        <dbReference type="Proteomes" id="UP000622797"/>
    </source>
</evidence>
<evidence type="ECO:0000256" key="4">
    <source>
        <dbReference type="ARBA" id="ARBA00049194"/>
    </source>
</evidence>
<dbReference type="InterPro" id="IPR016162">
    <property type="entry name" value="Ald_DH_N"/>
</dbReference>
<evidence type="ECO:0000256" key="1">
    <source>
        <dbReference type="ARBA" id="ARBA00009986"/>
    </source>
</evidence>
<dbReference type="InterPro" id="IPR016163">
    <property type="entry name" value="Ald_DH_C"/>
</dbReference>
<dbReference type="FunFam" id="3.40.605.10:FF:000007">
    <property type="entry name" value="NAD/NADP-dependent betaine aldehyde dehydrogenase"/>
    <property type="match status" value="1"/>
</dbReference>
<evidence type="ECO:0000313" key="9">
    <source>
        <dbReference type="EMBL" id="KAF4960807.1"/>
    </source>
</evidence>
<feature type="region of interest" description="Disordered" evidence="7">
    <location>
        <begin position="485"/>
        <end position="506"/>
    </location>
</feature>
<comment type="caution">
    <text evidence="9">The sequence shown here is derived from an EMBL/GenBank/DDBJ whole genome shotgun (WGS) entry which is preliminary data.</text>
</comment>